<dbReference type="Gene3D" id="1.25.40.10">
    <property type="entry name" value="Tetratricopeptide repeat domain"/>
    <property type="match status" value="2"/>
</dbReference>
<dbReference type="HOGENOM" id="CLU_007251_4_0_6"/>
<feature type="repeat" description="TPR" evidence="3">
    <location>
        <begin position="381"/>
        <end position="414"/>
    </location>
</feature>
<dbReference type="Proteomes" id="UP000000647">
    <property type="component" value="Chromosome"/>
</dbReference>
<evidence type="ECO:0000313" key="6">
    <source>
        <dbReference type="EMBL" id="ABM61768.1"/>
    </source>
</evidence>
<dbReference type="PANTHER" id="PTHR45586">
    <property type="entry name" value="TPR REPEAT-CONTAINING PROTEIN PA4667"/>
    <property type="match status" value="1"/>
</dbReference>
<protein>
    <submittedName>
        <fullName evidence="6">Tetratricopeptide TPR_2 repeat protein</fullName>
    </submittedName>
</protein>
<evidence type="ECO:0000256" key="1">
    <source>
        <dbReference type="ARBA" id="ARBA00022737"/>
    </source>
</evidence>
<dbReference type="SMART" id="SM00028">
    <property type="entry name" value="TPR"/>
    <property type="match status" value="7"/>
</dbReference>
<dbReference type="STRING" id="349124.Hhal_0992"/>
<evidence type="ECO:0000256" key="2">
    <source>
        <dbReference type="ARBA" id="ARBA00022803"/>
    </source>
</evidence>
<dbReference type="AlphaFoldDB" id="A1WVQ6"/>
<dbReference type="PANTHER" id="PTHR45586:SF14">
    <property type="entry name" value="TETRATRICOPEPTIDE TPR_2 REPEAT PROTEIN"/>
    <property type="match status" value="1"/>
</dbReference>
<reference evidence="6 7" key="2">
    <citation type="journal article" date="2013" name="Stand. Genomic Sci.">
        <title>Complete genome sequence of Halorhodospira halophila SL1.</title>
        <authorList>
            <person name="Challacombe J.F."/>
            <person name="Majid S."/>
            <person name="Deole R."/>
            <person name="Brettin T.S."/>
            <person name="Bruce D."/>
            <person name="Delano S.F."/>
            <person name="Detter J.C."/>
            <person name="Gleasner C.D."/>
            <person name="Han C.S."/>
            <person name="Misra M."/>
            <person name="Reitenga K.G."/>
            <person name="Mikhailova N."/>
            <person name="Woyke T."/>
            <person name="Pitluck S."/>
            <person name="Nolan M."/>
            <person name="Land M.L."/>
            <person name="Saunders E."/>
            <person name="Tapia R."/>
            <person name="Lapidus A."/>
            <person name="Ivanova N."/>
            <person name="Hoff W.D."/>
        </authorList>
    </citation>
    <scope>NUCLEOTIDE SEQUENCE [LARGE SCALE GENOMIC DNA]</scope>
    <source>
        <strain evidence="7">DSM 244 / SL1</strain>
    </source>
</reference>
<keyword evidence="1" id="KW-0677">Repeat</keyword>
<dbReference type="InterPro" id="IPR011990">
    <property type="entry name" value="TPR-like_helical_dom_sf"/>
</dbReference>
<accession>A1WVQ6</accession>
<evidence type="ECO:0000256" key="5">
    <source>
        <dbReference type="SAM" id="SignalP"/>
    </source>
</evidence>
<feature type="signal peptide" evidence="5">
    <location>
        <begin position="1"/>
        <end position="26"/>
    </location>
</feature>
<dbReference type="EMBL" id="CP000544">
    <property type="protein sequence ID" value="ABM61768.1"/>
    <property type="molecule type" value="Genomic_DNA"/>
</dbReference>
<dbReference type="OrthoDB" id="9766710at2"/>
<keyword evidence="7" id="KW-1185">Reference proteome</keyword>
<evidence type="ECO:0000256" key="4">
    <source>
        <dbReference type="SAM" id="MobiDB-lite"/>
    </source>
</evidence>
<organism evidence="6 7">
    <name type="scientific">Halorhodospira halophila (strain DSM 244 / SL1)</name>
    <name type="common">Ectothiorhodospira halophila (strain DSM 244 / SL1)</name>
    <dbReference type="NCBI Taxonomy" id="349124"/>
    <lineage>
        <taxon>Bacteria</taxon>
        <taxon>Pseudomonadati</taxon>
        <taxon>Pseudomonadota</taxon>
        <taxon>Gammaproteobacteria</taxon>
        <taxon>Chromatiales</taxon>
        <taxon>Ectothiorhodospiraceae</taxon>
        <taxon>Halorhodospira</taxon>
    </lineage>
</organism>
<keyword evidence="5" id="KW-0732">Signal</keyword>
<feature type="repeat" description="TPR" evidence="3">
    <location>
        <begin position="312"/>
        <end position="345"/>
    </location>
</feature>
<keyword evidence="2 3" id="KW-0802">TPR repeat</keyword>
<dbReference type="InterPro" id="IPR051012">
    <property type="entry name" value="CellSynth/LPSAsmb/PSIAsmb"/>
</dbReference>
<name>A1WVQ6_HALHL</name>
<feature type="chain" id="PRO_5005658873" evidence="5">
    <location>
        <begin position="27"/>
        <end position="464"/>
    </location>
</feature>
<gene>
    <name evidence="6" type="ordered locus">Hhal_0992</name>
</gene>
<dbReference type="PROSITE" id="PS50005">
    <property type="entry name" value="TPR"/>
    <property type="match status" value="2"/>
</dbReference>
<dbReference type="SUPFAM" id="SSF48452">
    <property type="entry name" value="TPR-like"/>
    <property type="match status" value="2"/>
</dbReference>
<sequence length="464" mass="50682">MPDPTKFPRGRRSPAFCCLRPSVALALGSILVVGCAGPQPDPEPRADVPSATSAPEVEPWEPSPRDRAIRHVLAAEIAVRRDQLDQALVHYAKAMSLSRDERVAERAVQLSFILEDEGVAQEAAERWQELAPERVEAHQLLGLLALRRGDEQAARAELEKAIERWPGTAGQAFLQLGRLLGHGADAGAAARVVAELAEVHADVPEAHRVLAAAAERAGEDERAVAAAARAFELAPADREAGATLLRTVFRAARAGTLERDEALAHLERVRDGQPVLVPRVALLEGQLLREAGRPEAALAAYERGLEASSEDHDLLYGRGLARAETGDVDGAVEDLRRVLEADPGDPHAQNALGYTLVDHKRDLSEARELIESALEQEPDNAAFLDSKGWLLYREGDPEAALEYLRRAFDQDPHGEIGAHLGEVLWELGERNEAREVWCRALDADGGQRALKRTLERYEVDVDDR</sequence>
<evidence type="ECO:0000313" key="7">
    <source>
        <dbReference type="Proteomes" id="UP000000647"/>
    </source>
</evidence>
<evidence type="ECO:0000256" key="3">
    <source>
        <dbReference type="PROSITE-ProRule" id="PRU00339"/>
    </source>
</evidence>
<feature type="region of interest" description="Disordered" evidence="4">
    <location>
        <begin position="38"/>
        <end position="64"/>
    </location>
</feature>
<reference evidence="7" key="1">
    <citation type="submission" date="2006-12" db="EMBL/GenBank/DDBJ databases">
        <title>Complete sequence of Halorhodospira halophila SL1.</title>
        <authorList>
            <consortium name="US DOE Joint Genome Institute"/>
            <person name="Copeland A."/>
            <person name="Lucas S."/>
            <person name="Lapidus A."/>
            <person name="Barry K."/>
            <person name="Detter J.C."/>
            <person name="Glavina del Rio T."/>
            <person name="Hammon N."/>
            <person name="Israni S."/>
            <person name="Dalin E."/>
            <person name="Tice H."/>
            <person name="Pitluck S."/>
            <person name="Saunders E."/>
            <person name="Brettin T."/>
            <person name="Bruce D."/>
            <person name="Han C."/>
            <person name="Tapia R."/>
            <person name="Schmutz J."/>
            <person name="Larimer F."/>
            <person name="Land M."/>
            <person name="Hauser L."/>
            <person name="Kyrpides N."/>
            <person name="Mikhailova N."/>
            <person name="Hoff W."/>
            <person name="Richardson P."/>
        </authorList>
    </citation>
    <scope>NUCLEOTIDE SEQUENCE [LARGE SCALE GENOMIC DNA]</scope>
    <source>
        <strain evidence="7">DSM 244 / SL1</strain>
    </source>
</reference>
<proteinExistence type="predicted"/>
<dbReference type="eggNOG" id="COG0457">
    <property type="taxonomic scope" value="Bacteria"/>
</dbReference>
<dbReference type="Pfam" id="PF13432">
    <property type="entry name" value="TPR_16"/>
    <property type="match status" value="3"/>
</dbReference>
<dbReference type="PROSITE" id="PS51257">
    <property type="entry name" value="PROKAR_LIPOPROTEIN"/>
    <property type="match status" value="1"/>
</dbReference>
<dbReference type="InterPro" id="IPR019734">
    <property type="entry name" value="TPR_rpt"/>
</dbReference>
<dbReference type="KEGG" id="hha:Hhal_0992"/>